<reference evidence="3 4" key="1">
    <citation type="submission" date="2023-03" db="EMBL/GenBank/DDBJ databases">
        <authorList>
            <person name="Kaur S."/>
            <person name="Espinosa-Saiz D."/>
            <person name="Velazquez E."/>
            <person name="Menendez E."/>
            <person name="diCenzo G.C."/>
        </authorList>
    </citation>
    <scope>NUCLEOTIDE SEQUENCE [LARGE SCALE GENOMIC DNA]</scope>
    <source>
        <strain evidence="3 4">LMG 27395</strain>
    </source>
</reference>
<feature type="chain" id="PRO_5046683695" evidence="2">
    <location>
        <begin position="20"/>
        <end position="174"/>
    </location>
</feature>
<evidence type="ECO:0000313" key="4">
    <source>
        <dbReference type="Proteomes" id="UP001235547"/>
    </source>
</evidence>
<keyword evidence="2" id="KW-0732">Signal</keyword>
<organism evidence="3 4">
    <name type="scientific">Sinorhizobium numidicum</name>
    <dbReference type="NCBI Taxonomy" id="680248"/>
    <lineage>
        <taxon>Bacteria</taxon>
        <taxon>Pseudomonadati</taxon>
        <taxon>Pseudomonadota</taxon>
        <taxon>Alphaproteobacteria</taxon>
        <taxon>Hyphomicrobiales</taxon>
        <taxon>Rhizobiaceae</taxon>
        <taxon>Sinorhizobium/Ensifer group</taxon>
        <taxon>Sinorhizobium</taxon>
    </lineage>
</organism>
<keyword evidence="4" id="KW-1185">Reference proteome</keyword>
<name>A0ABY8D5M3_9HYPH</name>
<evidence type="ECO:0000256" key="2">
    <source>
        <dbReference type="SAM" id="SignalP"/>
    </source>
</evidence>
<dbReference type="Proteomes" id="UP001235547">
    <property type="component" value="Chromosome 1"/>
</dbReference>
<dbReference type="InterPro" id="IPR049748">
    <property type="entry name" value="HPE1-like_N_CxxC"/>
</dbReference>
<proteinExistence type="predicted"/>
<gene>
    <name evidence="3" type="ORF">PYH38_003780</name>
</gene>
<feature type="signal peptide" evidence="2">
    <location>
        <begin position="1"/>
        <end position="19"/>
    </location>
</feature>
<dbReference type="NCBIfam" id="NF041110">
    <property type="entry name" value="HPE1_fam_CxxC"/>
    <property type="match status" value="1"/>
</dbReference>
<evidence type="ECO:0000256" key="1">
    <source>
        <dbReference type="SAM" id="MobiDB-lite"/>
    </source>
</evidence>
<evidence type="ECO:0000313" key="3">
    <source>
        <dbReference type="EMBL" id="WEX84865.1"/>
    </source>
</evidence>
<sequence>MRALLITAAFALASGTAAASSIEDVGSGKAVNSSVAAISCASCPPLKPKKKSSYVVPDLAPGTERVEFKEIGGEVKSVRTEAWLGGSPVVFVSKASEDAIKAAAMKSAQPTMANAATGSGPSQSLTQDTVSAEIDRAATTAAIQPISRAEPVAASMADNSSREFDPSDFALRLD</sequence>
<dbReference type="RefSeq" id="WP_280735781.1">
    <property type="nucleotide sequence ID" value="NZ_CP120368.1"/>
</dbReference>
<feature type="region of interest" description="Disordered" evidence="1">
    <location>
        <begin position="151"/>
        <end position="174"/>
    </location>
</feature>
<accession>A0ABY8D5M3</accession>
<protein>
    <submittedName>
        <fullName evidence="3">Plant virulence effector HPE1-like domain-containing protein</fullName>
    </submittedName>
</protein>
<dbReference type="EMBL" id="CP120371">
    <property type="protein sequence ID" value="WEX84865.1"/>
    <property type="molecule type" value="Genomic_DNA"/>
</dbReference>
<feature type="compositionally biased region" description="Basic and acidic residues" evidence="1">
    <location>
        <begin position="160"/>
        <end position="174"/>
    </location>
</feature>